<dbReference type="SUPFAM" id="SSF103515">
    <property type="entry name" value="Autotransporter"/>
    <property type="match status" value="1"/>
</dbReference>
<keyword evidence="4" id="KW-1185">Reference proteome</keyword>
<dbReference type="InterPro" id="IPR036709">
    <property type="entry name" value="Autotransporte_beta_dom_sf"/>
</dbReference>
<accession>A0A2P7MXW9</accession>
<dbReference type="RefSeq" id="WP_106502539.1">
    <property type="nucleotide sequence ID" value="NZ_PXXO01000005.1"/>
</dbReference>
<keyword evidence="1" id="KW-0732">Signal</keyword>
<comment type="caution">
    <text evidence="3">The sequence shown here is derived from an EMBL/GenBank/DDBJ whole genome shotgun (WGS) entry which is preliminary data.</text>
</comment>
<evidence type="ECO:0000256" key="1">
    <source>
        <dbReference type="SAM" id="SignalP"/>
    </source>
</evidence>
<evidence type="ECO:0000313" key="4">
    <source>
        <dbReference type="Proteomes" id="UP000243002"/>
    </source>
</evidence>
<dbReference type="Proteomes" id="UP000243002">
    <property type="component" value="Unassembled WGS sequence"/>
</dbReference>
<proteinExistence type="predicted"/>
<dbReference type="PROSITE" id="PS51208">
    <property type="entry name" value="AUTOTRANSPORTER"/>
    <property type="match status" value="1"/>
</dbReference>
<sequence length="469" mass="48407">MATSFRNTIWLGFAAAPLLALSLPLAPARAAICPDGTEAEFCFPPPAPPITPPVGPVVPAPPLAVNVYRTDARLQPLGLARSWQVFGRDLLEILPQKVPFDPNVDHGIDVNQYTVAGPETTSDPAFRFSTEPGAYYAERTGWRLRVFGDGFGGPVVRSGGSVGTSSFDGAQLGLRLDYAFSRDLVAGVFGRFGQGSADGGSLFINGTSFSGQSSDLTWGGGGLFAQWSRPDWFISAAIGGDGLSSQQPFAISSSNAAGVRTSSPSVSGSAFNTALNFGGRIRLSDTQLLEPSALLTTSSLSFGQVRIPDSTTNQSFLLPSSSSTVGTADIGVTWRAPMQQGKNLITPSLRVSWLGAGFLGGEPATVVSSGSGSQATQATGSLVQSSGLGLQGQLAYTLSDNTTFYVRGGAGLYSGGTAWDVGGGIKFRWGGATRAVAAVPAPAPQPEPEPAPAPVVVPAPAPQPIRGLW</sequence>
<dbReference type="EMBL" id="PXXO01000005">
    <property type="protein sequence ID" value="PSJ06021.1"/>
    <property type="molecule type" value="Genomic_DNA"/>
</dbReference>
<feature type="chain" id="PRO_5015142114" description="Autotransporter domain-containing protein" evidence="1">
    <location>
        <begin position="31"/>
        <end position="469"/>
    </location>
</feature>
<name>A0A2P7MXW9_9CYAN</name>
<dbReference type="Gene3D" id="2.40.128.130">
    <property type="entry name" value="Autotransporter beta-domain"/>
    <property type="match status" value="1"/>
</dbReference>
<dbReference type="AlphaFoldDB" id="A0A2P7MXW9"/>
<gene>
    <name evidence="3" type="ORF">C7K55_06220</name>
</gene>
<evidence type="ECO:0000259" key="2">
    <source>
        <dbReference type="PROSITE" id="PS51208"/>
    </source>
</evidence>
<dbReference type="InterPro" id="IPR005546">
    <property type="entry name" value="Autotransporte_beta"/>
</dbReference>
<organism evidence="3 4">
    <name type="scientific">Cyanobium usitatum str. Tous</name>
    <dbReference type="NCBI Taxonomy" id="2116684"/>
    <lineage>
        <taxon>Bacteria</taxon>
        <taxon>Bacillati</taxon>
        <taxon>Cyanobacteriota</taxon>
        <taxon>Cyanophyceae</taxon>
        <taxon>Synechococcales</taxon>
        <taxon>Prochlorococcaceae</taxon>
        <taxon>Cyanobium</taxon>
    </lineage>
</organism>
<feature type="domain" description="Autotransporter" evidence="2">
    <location>
        <begin position="139"/>
        <end position="429"/>
    </location>
</feature>
<reference evidence="3 4" key="1">
    <citation type="journal article" date="2018" name="Environ. Microbiol.">
        <title>Ecological and genomic features of two widespread freshwater picocyanobacteria.</title>
        <authorList>
            <person name="Cabello-Yeves P.J."/>
            <person name="Picazo A."/>
            <person name="Camacho A."/>
            <person name="Callieri C."/>
            <person name="Rosselli R."/>
            <person name="Roda-Garcia J.J."/>
            <person name="Coutinho F.H."/>
            <person name="Rodriguez-Valera F."/>
        </authorList>
    </citation>
    <scope>NUCLEOTIDE SEQUENCE [LARGE SCALE GENOMIC DNA]</scope>
    <source>
        <strain evidence="3 4">Tous</strain>
    </source>
</reference>
<feature type="signal peptide" evidence="1">
    <location>
        <begin position="1"/>
        <end position="30"/>
    </location>
</feature>
<protein>
    <recommendedName>
        <fullName evidence="2">Autotransporter domain-containing protein</fullName>
    </recommendedName>
</protein>
<evidence type="ECO:0000313" key="3">
    <source>
        <dbReference type="EMBL" id="PSJ06021.1"/>
    </source>
</evidence>